<protein>
    <submittedName>
        <fullName evidence="1">Uncharacterized protein</fullName>
    </submittedName>
</protein>
<organism evidence="1 2">
    <name type="scientific">Larkinella knui</name>
    <dbReference type="NCBI Taxonomy" id="2025310"/>
    <lineage>
        <taxon>Bacteria</taxon>
        <taxon>Pseudomonadati</taxon>
        <taxon>Bacteroidota</taxon>
        <taxon>Cytophagia</taxon>
        <taxon>Cytophagales</taxon>
        <taxon>Spirosomataceae</taxon>
        <taxon>Larkinella</taxon>
    </lineage>
</organism>
<comment type="caution">
    <text evidence="1">The sequence shown here is derived from an EMBL/GenBank/DDBJ whole genome shotgun (WGS) entry which is preliminary data.</text>
</comment>
<dbReference type="AlphaFoldDB" id="A0A3P1CVZ3"/>
<gene>
    <name evidence="1" type="ORF">EHT87_02865</name>
</gene>
<evidence type="ECO:0000313" key="2">
    <source>
        <dbReference type="Proteomes" id="UP000274271"/>
    </source>
</evidence>
<dbReference type="Proteomes" id="UP000274271">
    <property type="component" value="Unassembled WGS sequence"/>
</dbReference>
<name>A0A3P1CVZ3_9BACT</name>
<keyword evidence="2" id="KW-1185">Reference proteome</keyword>
<dbReference type="EMBL" id="RQJP01000001">
    <property type="protein sequence ID" value="RRB17240.1"/>
    <property type="molecule type" value="Genomic_DNA"/>
</dbReference>
<dbReference type="RefSeq" id="WP_124903645.1">
    <property type="nucleotide sequence ID" value="NZ_RQJP01000001.1"/>
</dbReference>
<dbReference type="OrthoDB" id="714416at2"/>
<proteinExistence type="predicted"/>
<sequence length="488" mass="57757">MVSIETLHLLIHSLTKSEKRYFKLSTSIQGGEKDYLTLFNCLDRHLQFTKELSRDLHENFTTSALETARKYLYKTLMRSLRQFGADKIVEDQLQALLSDSRILFDRGLIEASLEQLDKAKTIALKYEKFIYYILASRQEIQYIISQQFVGWDEAKLVEKQEKISELLRHELVIQHHASLYEIVSMRYWKTGIVRSRQETLRLNDLLLEEHQVLSSQNIESFESKQLHLQFQSAYFLMTDSPQDSLQMLYELDSLFQSHSHLWADKPLYYMHVVNNALQTMRVTQQYEKMDYFLGQMLSISTTSDTLKLTTQCQVIENQLHVAVNTGNYQQASQLISHNQDLIEKDLYRLPLQIQVQLKLSIARVYYHLGNYSEALRIINQILNQPTRSLSRILYVSCRLMNLMIHVALENRDYIHYELRSIELRLKRQKTGFRVEQLFLKTLRHWLKNNPLKQFSRQFSLLKRDPFERQVILELGLEEWFSKVDAPSG</sequence>
<accession>A0A3P1CVZ3</accession>
<evidence type="ECO:0000313" key="1">
    <source>
        <dbReference type="EMBL" id="RRB17240.1"/>
    </source>
</evidence>
<reference evidence="1 2" key="1">
    <citation type="submission" date="2018-11" db="EMBL/GenBank/DDBJ databases">
        <authorList>
            <person name="Zhou Z."/>
            <person name="Wang G."/>
        </authorList>
    </citation>
    <scope>NUCLEOTIDE SEQUENCE [LARGE SCALE GENOMIC DNA]</scope>
    <source>
        <strain evidence="1 2">KCTC42998</strain>
    </source>
</reference>